<comment type="similarity">
    <text evidence="2 5">Belongs to the NRAP family.</text>
</comment>
<dbReference type="GO" id="GO:0032545">
    <property type="term" value="C:CURI complex"/>
    <property type="evidence" value="ECO:0007669"/>
    <property type="project" value="TreeGrafter"/>
</dbReference>
<evidence type="ECO:0000256" key="4">
    <source>
        <dbReference type="ARBA" id="ARBA00023242"/>
    </source>
</evidence>
<dbReference type="InterPro" id="IPR035370">
    <property type="entry name" value="Nrap_D5"/>
</dbReference>
<dbReference type="Gene3D" id="3.30.70.3030">
    <property type="match status" value="1"/>
</dbReference>
<dbReference type="InterPro" id="IPR035371">
    <property type="entry name" value="Nrap_D6"/>
</dbReference>
<dbReference type="InterPro" id="IPR035368">
    <property type="entry name" value="Nrap_D3"/>
</dbReference>
<feature type="domain" description="Nrap protein" evidence="9">
    <location>
        <begin position="518"/>
        <end position="675"/>
    </location>
</feature>
<dbReference type="Pfam" id="PF17403">
    <property type="entry name" value="Nrap_D2"/>
    <property type="match status" value="1"/>
</dbReference>
<proteinExistence type="inferred from homology"/>
<evidence type="ECO:0000259" key="11">
    <source>
        <dbReference type="Pfam" id="PF17406"/>
    </source>
</evidence>
<dbReference type="Pfam" id="PF17406">
    <property type="entry name" value="Nrap_D5"/>
    <property type="match status" value="1"/>
</dbReference>
<feature type="domain" description="Nrap protein" evidence="10">
    <location>
        <begin position="709"/>
        <end position="901"/>
    </location>
</feature>
<keyword evidence="5" id="KW-0698">rRNA processing</keyword>
<feature type="region of interest" description="Disordered" evidence="6">
    <location>
        <begin position="1"/>
        <end position="28"/>
    </location>
</feature>
<reference evidence="13" key="1">
    <citation type="submission" date="2021-06" db="EMBL/GenBank/DDBJ databases">
        <authorList>
            <person name="Kallberg Y."/>
            <person name="Tangrot J."/>
            <person name="Rosling A."/>
        </authorList>
    </citation>
    <scope>NUCLEOTIDE SEQUENCE</scope>
    <source>
        <strain evidence="13">MT106</strain>
    </source>
</reference>
<keyword evidence="4 5" id="KW-0539">Nucleus</keyword>
<dbReference type="Proteomes" id="UP000789831">
    <property type="component" value="Unassembled WGS sequence"/>
</dbReference>
<feature type="domain" description="Nrap protein" evidence="11">
    <location>
        <begin position="904"/>
        <end position="1063"/>
    </location>
</feature>
<dbReference type="GO" id="GO:0006409">
    <property type="term" value="P:tRNA export from nucleus"/>
    <property type="evidence" value="ECO:0007669"/>
    <property type="project" value="TreeGrafter"/>
</dbReference>
<evidence type="ECO:0000259" key="12">
    <source>
        <dbReference type="Pfam" id="PF17407"/>
    </source>
</evidence>
<comment type="caution">
    <text evidence="13">The sequence shown here is derived from an EMBL/GenBank/DDBJ whole genome shotgun (WGS) entry which is preliminary data.</text>
</comment>
<evidence type="ECO:0000259" key="7">
    <source>
        <dbReference type="Pfam" id="PF03813"/>
    </source>
</evidence>
<dbReference type="InterPro" id="IPR035367">
    <property type="entry name" value="Nrap_D2"/>
</dbReference>
<dbReference type="PANTHER" id="PTHR17972:SF0">
    <property type="entry name" value="NUCLEOLAR PROTEIN 6"/>
    <property type="match status" value="1"/>
</dbReference>
<evidence type="ECO:0000259" key="10">
    <source>
        <dbReference type="Pfam" id="PF17405"/>
    </source>
</evidence>
<dbReference type="GO" id="GO:0034456">
    <property type="term" value="C:UTP-C complex"/>
    <property type="evidence" value="ECO:0007669"/>
    <property type="project" value="TreeGrafter"/>
</dbReference>
<evidence type="ECO:0000259" key="9">
    <source>
        <dbReference type="Pfam" id="PF17404"/>
    </source>
</evidence>
<dbReference type="Gene3D" id="1.10.1410.10">
    <property type="match status" value="2"/>
</dbReference>
<keyword evidence="5" id="KW-0687">Ribonucleoprotein</keyword>
<feature type="domain" description="Nrap protein" evidence="7">
    <location>
        <begin position="210"/>
        <end position="364"/>
    </location>
</feature>
<evidence type="ECO:0000256" key="1">
    <source>
        <dbReference type="ARBA" id="ARBA00004604"/>
    </source>
</evidence>
<evidence type="ECO:0000313" key="13">
    <source>
        <dbReference type="EMBL" id="CAG8474805.1"/>
    </source>
</evidence>
<dbReference type="Pfam" id="PF17404">
    <property type="entry name" value="Nrap_D3"/>
    <property type="match status" value="1"/>
</dbReference>
<evidence type="ECO:0000256" key="2">
    <source>
        <dbReference type="ARBA" id="ARBA00006674"/>
    </source>
</evidence>
<dbReference type="GO" id="GO:0032040">
    <property type="term" value="C:small-subunit processome"/>
    <property type="evidence" value="ECO:0007669"/>
    <property type="project" value="TreeGrafter"/>
</dbReference>
<protein>
    <recommendedName>
        <fullName evidence="5">U3 small nucleolar RNA-associated protein 22</fullName>
    </recommendedName>
</protein>
<dbReference type="Pfam" id="PF17405">
    <property type="entry name" value="Nrap_D4"/>
    <property type="match status" value="1"/>
</dbReference>
<evidence type="ECO:0000313" key="14">
    <source>
        <dbReference type="Proteomes" id="UP000789831"/>
    </source>
</evidence>
<feature type="domain" description="Nrap protein" evidence="12">
    <location>
        <begin position="1069"/>
        <end position="1224"/>
    </location>
</feature>
<dbReference type="GO" id="GO:0003723">
    <property type="term" value="F:RNA binding"/>
    <property type="evidence" value="ECO:0007669"/>
    <property type="project" value="UniProtKB-KW"/>
</dbReference>
<comment type="subcellular location">
    <subcellularLocation>
        <location evidence="1 5">Nucleus</location>
        <location evidence="1 5">Nucleolus</location>
    </subcellularLocation>
</comment>
<dbReference type="EMBL" id="CAJVPL010000260">
    <property type="protein sequence ID" value="CAG8474805.1"/>
    <property type="molecule type" value="Genomic_DNA"/>
</dbReference>
<organism evidence="13 14">
    <name type="scientific">Ambispora gerdemannii</name>
    <dbReference type="NCBI Taxonomy" id="144530"/>
    <lineage>
        <taxon>Eukaryota</taxon>
        <taxon>Fungi</taxon>
        <taxon>Fungi incertae sedis</taxon>
        <taxon>Mucoromycota</taxon>
        <taxon>Glomeromycotina</taxon>
        <taxon>Glomeromycetes</taxon>
        <taxon>Archaeosporales</taxon>
        <taxon>Ambisporaceae</taxon>
        <taxon>Ambispora</taxon>
    </lineage>
</organism>
<dbReference type="PANTHER" id="PTHR17972">
    <property type="entry name" value="NUCLEOLAR RNA-ASSOCIATED PROTEIN"/>
    <property type="match status" value="1"/>
</dbReference>
<name>A0A9N8Z3Z2_9GLOM</name>
<feature type="domain" description="Nrap protein" evidence="8">
    <location>
        <begin position="368"/>
        <end position="512"/>
    </location>
</feature>
<dbReference type="InterPro" id="IPR005554">
    <property type="entry name" value="NOL6/Upt22"/>
</dbReference>
<gene>
    <name evidence="13" type="ORF">AGERDE_LOCUS2923</name>
</gene>
<accession>A0A9N8Z3Z2</accession>
<evidence type="ECO:0000256" key="5">
    <source>
        <dbReference type="RuleBase" id="RU364032"/>
    </source>
</evidence>
<dbReference type="InterPro" id="IPR035082">
    <property type="entry name" value="Nrap_D1"/>
</dbReference>
<dbReference type="Pfam" id="PF17407">
    <property type="entry name" value="Nrap_D6"/>
    <property type="match status" value="1"/>
</dbReference>
<sequence>MSNKKAKKLPFPTEEISSESEDFLEESDQDLNDTVKQNLKISFHVDKYELSDDEEMEDVVAEMKQDSLPKHSNKISEATKDISHLYRAPTNEEIQGLKETADLFKSNIFKLKIDELLSEVQIDYEQAKLLENNLHQIKEIFDSIPDQPGSNVMQIKQQLKKRHKIVIPFPDPIPSDDVQYKFAFKKPTSIHLIGSYPLKTLTRGPKGFNVDIVVMMPPSIFQEKDYLNYRYFYKRAYYLAMLAASLQDKKYKMTFSVEFDTCKGDRRRPILLIRPSGNNLNEYFSKIPYIIRVFPGIPPDLFPIHRLAPSKNNVRPRIFQERQKFDKEASDTTTTLIPTPHYNLAILQDIFFISHLLFLHQQQKACPAFHEACVLAKIWLNQRGFGTGEDGSCGFNGFLWTMLMGYLLQGGGPKGNKKLANGFSSYQLFKGTMDFIANHDFVNNPIFLNKTGLTEEFSEKAFTENYDIVFVDMHCKLNLFGGISRVQHEAKLAMKYLNESQDDHFDSLFLRKVDDIKLRYDNLIKISNIPSKYFLYTEAAKLDFPDRFIHFARVAPGLLKKGLTDRIHLITVNHKNLPKWSITQQPPSYSSGPIQLFLGIILNQEQSNRVVDHGPSPEDEIASTKFRKLWGSKAEVRRFQDGSIVESVVWENAKSFESRSLIVSQIVSYLLKHHFGIREGICYWAGQLNAFIRPAANVPSSLFNPEIARLGFQPVMAAFNSLVKQINGLEDIPLGVSSITGASPVLRYSSVFIPQPVNLHSLKAFSTKITPYVEPIDVILQFESSGKWPDDLVAIQKMKIALYIRLVDRLKKQYHDTFAWVVTDNKDSISANNSYMDVLTDTGYIFRCRIHHDREKTLLERGIKNKKLNQLQINAYDKALSLYNRLFIEKPMHNFQIHALCSKYPSLSVTNRLLKRFFSAHLLLTHIEEEFIELLCAAVYLEPSPWNVPSNGFVGFFRVLSLLSLWDFRKEPLIVDLGENMTTTTKNEIQEQFNIMRQNDLEMLNHAAMVIATSANSHSSSWSIRKPSRVVAFRIQELANLALNHMEKIIENDTEENLEVVLFKTDMTIYDVLIHLDPSQCSRYHQNISPYKQYLPELDHIIKNSNNKNIQHNHGDDICLIGFDSVERYLHELQELYSDIALFFHDRFGGDSIGVLWIPHNFSPRPWKVNIGYSSVLAEYMDFGEKNDNLSKPMLSSSLSNVFPNIYAIIADMEKIGAGLVTNIEILQPLLTITNKT</sequence>
<dbReference type="AlphaFoldDB" id="A0A9N8Z3Z2"/>
<dbReference type="Pfam" id="PF03813">
    <property type="entry name" value="Nrap"/>
    <property type="match status" value="1"/>
</dbReference>
<keyword evidence="5" id="KW-0690">Ribosome biogenesis</keyword>
<evidence type="ECO:0000256" key="3">
    <source>
        <dbReference type="ARBA" id="ARBA00022884"/>
    </source>
</evidence>
<keyword evidence="14" id="KW-1185">Reference proteome</keyword>
<feature type="compositionally biased region" description="Acidic residues" evidence="6">
    <location>
        <begin position="16"/>
        <end position="28"/>
    </location>
</feature>
<dbReference type="InterPro" id="IPR035369">
    <property type="entry name" value="Nrap_D4"/>
</dbReference>
<dbReference type="GO" id="GO:0006364">
    <property type="term" value="P:rRNA processing"/>
    <property type="evidence" value="ECO:0007669"/>
    <property type="project" value="UniProtKB-KW"/>
</dbReference>
<keyword evidence="3 5" id="KW-0694">RNA-binding</keyword>
<evidence type="ECO:0000256" key="6">
    <source>
        <dbReference type="SAM" id="MobiDB-lite"/>
    </source>
</evidence>
<evidence type="ECO:0000259" key="8">
    <source>
        <dbReference type="Pfam" id="PF17403"/>
    </source>
</evidence>
<dbReference type="OrthoDB" id="10251401at2759"/>